<geneLocation type="plasmid" evidence="1">
    <name>pG20</name>
</geneLocation>
<evidence type="ECO:0000313" key="1">
    <source>
        <dbReference type="EMBL" id="ARJ57911.1"/>
    </source>
</evidence>
<proteinExistence type="predicted"/>
<accession>A0A1W6C0I8</accession>
<reference evidence="1" key="1">
    <citation type="submission" date="2016-09" db="EMBL/GenBank/DDBJ databases">
        <title>IS1411 activates the second repA gene of the plasmid pG20 in Pseudomonas fluorescens PC20.</title>
        <authorList>
            <person name="Naanuri E."/>
            <person name="Heinaru E."/>
            <person name="Joesaar M."/>
            <person name="Heinaru A."/>
        </authorList>
    </citation>
    <scope>NUCLEOTIDE SEQUENCE</scope>
    <source>
        <strain evidence="1">PC20</strain>
        <plasmid evidence="1">pG20</plasmid>
    </source>
</reference>
<sequence>MHQVNQISMPTNVLIEAVPEASFADVAYIEAWAFSSPPADVRLKHDASTGELKGTIAVVAMTRIALGDPDFEKAFPEYAHANPKNLD</sequence>
<organism evidence="1">
    <name type="scientific">Pseudomonas fluorescens</name>
    <dbReference type="NCBI Taxonomy" id="294"/>
    <lineage>
        <taxon>Bacteria</taxon>
        <taxon>Pseudomonadati</taxon>
        <taxon>Pseudomonadota</taxon>
        <taxon>Gammaproteobacteria</taxon>
        <taxon>Pseudomonadales</taxon>
        <taxon>Pseudomonadaceae</taxon>
        <taxon>Pseudomonas</taxon>
    </lineage>
</organism>
<name>A0A1W6C0I8_PSEFL</name>
<dbReference type="EMBL" id="KX893538">
    <property type="protein sequence ID" value="ARJ57911.1"/>
    <property type="molecule type" value="Genomic_DNA"/>
</dbReference>
<protein>
    <submittedName>
        <fullName evidence="1">Uncharacterized protein</fullName>
    </submittedName>
</protein>
<keyword evidence="1" id="KW-0614">Plasmid</keyword>
<dbReference type="AlphaFoldDB" id="A0A1W6C0I8"/>